<evidence type="ECO:0000313" key="2">
    <source>
        <dbReference type="Proteomes" id="UP000008144"/>
    </source>
</evidence>
<reference evidence="2" key="1">
    <citation type="journal article" date="2002" name="Science">
        <title>The draft genome of Ciona intestinalis: insights into chordate and vertebrate origins.</title>
        <authorList>
            <person name="Dehal P."/>
            <person name="Satou Y."/>
            <person name="Campbell R.K."/>
            <person name="Chapman J."/>
            <person name="Degnan B."/>
            <person name="De Tomaso A."/>
            <person name="Davidson B."/>
            <person name="Di Gregorio A."/>
            <person name="Gelpke M."/>
            <person name="Goodstein D.M."/>
            <person name="Harafuji N."/>
            <person name="Hastings K.E."/>
            <person name="Ho I."/>
            <person name="Hotta K."/>
            <person name="Huang W."/>
            <person name="Kawashima T."/>
            <person name="Lemaire P."/>
            <person name="Martinez D."/>
            <person name="Meinertzhagen I.A."/>
            <person name="Necula S."/>
            <person name="Nonaka M."/>
            <person name="Putnam N."/>
            <person name="Rash S."/>
            <person name="Saiga H."/>
            <person name="Satake M."/>
            <person name="Terry A."/>
            <person name="Yamada L."/>
            <person name="Wang H.G."/>
            <person name="Awazu S."/>
            <person name="Azumi K."/>
            <person name="Boore J."/>
            <person name="Branno M."/>
            <person name="Chin-Bow S."/>
            <person name="DeSantis R."/>
            <person name="Doyle S."/>
            <person name="Francino P."/>
            <person name="Keys D.N."/>
            <person name="Haga S."/>
            <person name="Hayashi H."/>
            <person name="Hino K."/>
            <person name="Imai K.S."/>
            <person name="Inaba K."/>
            <person name="Kano S."/>
            <person name="Kobayashi K."/>
            <person name="Kobayashi M."/>
            <person name="Lee B.I."/>
            <person name="Makabe K.W."/>
            <person name="Manohar C."/>
            <person name="Matassi G."/>
            <person name="Medina M."/>
            <person name="Mochizuki Y."/>
            <person name="Mount S."/>
            <person name="Morishita T."/>
            <person name="Miura S."/>
            <person name="Nakayama A."/>
            <person name="Nishizaka S."/>
            <person name="Nomoto H."/>
            <person name="Ohta F."/>
            <person name="Oishi K."/>
            <person name="Rigoutsos I."/>
            <person name="Sano M."/>
            <person name="Sasaki A."/>
            <person name="Sasakura Y."/>
            <person name="Shoguchi E."/>
            <person name="Shin-i T."/>
            <person name="Spagnuolo A."/>
            <person name="Stainier D."/>
            <person name="Suzuki M.M."/>
            <person name="Tassy O."/>
            <person name="Takatori N."/>
            <person name="Tokuoka M."/>
            <person name="Yagi K."/>
            <person name="Yoshizaki F."/>
            <person name="Wada S."/>
            <person name="Zhang C."/>
            <person name="Hyatt P.D."/>
            <person name="Larimer F."/>
            <person name="Detter C."/>
            <person name="Doggett N."/>
            <person name="Glavina T."/>
            <person name="Hawkins T."/>
            <person name="Richardson P."/>
            <person name="Lucas S."/>
            <person name="Kohara Y."/>
            <person name="Levine M."/>
            <person name="Satoh N."/>
            <person name="Rokhsar D.S."/>
        </authorList>
    </citation>
    <scope>NUCLEOTIDE SEQUENCE [LARGE SCALE GENOMIC DNA]</scope>
</reference>
<dbReference type="Proteomes" id="UP000008144">
    <property type="component" value="Chromosome 12"/>
</dbReference>
<dbReference type="HOGENOM" id="CLU_2984114_0_0_1"/>
<keyword evidence="2" id="KW-1185">Reference proteome</keyword>
<reference evidence="1" key="4">
    <citation type="submission" date="2025-09" db="UniProtKB">
        <authorList>
            <consortium name="Ensembl"/>
        </authorList>
    </citation>
    <scope>IDENTIFICATION</scope>
</reference>
<evidence type="ECO:0000313" key="1">
    <source>
        <dbReference type="Ensembl" id="ENSCINP00000029923.1"/>
    </source>
</evidence>
<sequence length="58" mass="6147">KPHFVRPAGRNRLEVVDRTLVLVGRAGPVSAEPVKGSGSICSKCGNYPTTRPLDRSSG</sequence>
<organism evidence="1 2">
    <name type="scientific">Ciona intestinalis</name>
    <name type="common">Transparent sea squirt</name>
    <name type="synonym">Ascidia intestinalis</name>
    <dbReference type="NCBI Taxonomy" id="7719"/>
    <lineage>
        <taxon>Eukaryota</taxon>
        <taxon>Metazoa</taxon>
        <taxon>Chordata</taxon>
        <taxon>Tunicata</taxon>
        <taxon>Ascidiacea</taxon>
        <taxon>Phlebobranchia</taxon>
        <taxon>Cionidae</taxon>
        <taxon>Ciona</taxon>
    </lineage>
</organism>
<dbReference type="EMBL" id="EAAA01000929">
    <property type="status" value="NOT_ANNOTATED_CDS"/>
    <property type="molecule type" value="Genomic_DNA"/>
</dbReference>
<reference evidence="1" key="3">
    <citation type="submission" date="2025-08" db="UniProtKB">
        <authorList>
            <consortium name="Ensembl"/>
        </authorList>
    </citation>
    <scope>IDENTIFICATION</scope>
</reference>
<dbReference type="InParanoid" id="H2XJU1"/>
<dbReference type="AlphaFoldDB" id="H2XJU1"/>
<proteinExistence type="predicted"/>
<reference evidence="1" key="2">
    <citation type="journal article" date="2008" name="Genome Biol.">
        <title>Improved genome assembly and evidence-based global gene model set for the chordate Ciona intestinalis: new insight into intron and operon populations.</title>
        <authorList>
            <person name="Satou Y."/>
            <person name="Mineta K."/>
            <person name="Ogasawara M."/>
            <person name="Sasakura Y."/>
            <person name="Shoguchi E."/>
            <person name="Ueno K."/>
            <person name="Yamada L."/>
            <person name="Matsumoto J."/>
            <person name="Wasserscheid J."/>
            <person name="Dewar K."/>
            <person name="Wiley G.B."/>
            <person name="Macmil S.L."/>
            <person name="Roe B.A."/>
            <person name="Zeller R.W."/>
            <person name="Hastings K.E."/>
            <person name="Lemaire P."/>
            <person name="Lindquist E."/>
            <person name="Endo T."/>
            <person name="Hotta K."/>
            <person name="Inaba K."/>
        </authorList>
    </citation>
    <scope>NUCLEOTIDE SEQUENCE [LARGE SCALE GENOMIC DNA]</scope>
    <source>
        <strain evidence="1">wild type</strain>
    </source>
</reference>
<protein>
    <submittedName>
        <fullName evidence="1">Uncharacterized protein</fullName>
    </submittedName>
</protein>
<dbReference type="Ensembl" id="ENSCINT00000031210.1">
    <property type="protein sequence ID" value="ENSCINP00000029923.1"/>
    <property type="gene ID" value="ENSCING00000024229.1"/>
</dbReference>
<accession>H2XJU1</accession>
<name>H2XJU1_CIOIN</name>